<name>A0A0F3QA55_RICBE</name>
<dbReference type="SMART" id="SM00966">
    <property type="entry name" value="SpoVT_AbrB"/>
    <property type="match status" value="1"/>
</dbReference>
<keyword evidence="3" id="KW-1185">Reference proteome</keyword>
<dbReference type="EMBL" id="LAOI01000001">
    <property type="protein sequence ID" value="KJV89046.1"/>
    <property type="molecule type" value="Genomic_DNA"/>
</dbReference>
<dbReference type="PATRIC" id="fig|1359193.3.peg.10"/>
<dbReference type="InterPro" id="IPR037914">
    <property type="entry name" value="SpoVT-AbrB_sf"/>
</dbReference>
<reference evidence="2 3" key="1">
    <citation type="submission" date="2015-02" db="EMBL/GenBank/DDBJ databases">
        <title>Genome Sequencing of Rickettsiales.</title>
        <authorList>
            <person name="Daugherty S.C."/>
            <person name="Su Q."/>
            <person name="Abolude K."/>
            <person name="Beier-Sexton M."/>
            <person name="Carlyon J.A."/>
            <person name="Carter R."/>
            <person name="Day N.P."/>
            <person name="Dumler S.J."/>
            <person name="Dyachenko V."/>
            <person name="Godinez A."/>
            <person name="Kurtti T.J."/>
            <person name="Lichay M."/>
            <person name="Mullins K.E."/>
            <person name="Ott S."/>
            <person name="Pappas-Brown V."/>
            <person name="Paris D.H."/>
            <person name="Patel P."/>
            <person name="Richards A.L."/>
            <person name="Sadzewicz L."/>
            <person name="Sears K."/>
            <person name="Seidman D."/>
            <person name="Sengamalay N."/>
            <person name="Stenos J."/>
            <person name="Tallon L.J."/>
            <person name="Vincent G."/>
            <person name="Fraser C.M."/>
            <person name="Munderloh U."/>
            <person name="Dunning-Hotopp J.C."/>
        </authorList>
    </citation>
    <scope>NUCLEOTIDE SEQUENCE [LARGE SCALE GENOMIC DNA]</scope>
    <source>
        <strain evidence="2 3">RML An4</strain>
    </source>
</reference>
<dbReference type="Gene3D" id="2.10.260.10">
    <property type="match status" value="1"/>
</dbReference>
<dbReference type="InterPro" id="IPR007159">
    <property type="entry name" value="SpoVT-AbrB_dom"/>
</dbReference>
<sequence>MYNNHKRKNVERVLTSMDQHGRVLIPVSIRERFNMHPGEKITIEIQDNEVKIINVDNVIDEIHKIFMKNQHNKKSSIVDDFIANKRQEYFIEEARSKK</sequence>
<dbReference type="GO" id="GO:0003677">
    <property type="term" value="F:DNA binding"/>
    <property type="evidence" value="ECO:0007669"/>
    <property type="project" value="InterPro"/>
</dbReference>
<organism evidence="2 3">
    <name type="scientific">Rickettsia bellii str. RML An4</name>
    <dbReference type="NCBI Taxonomy" id="1359193"/>
    <lineage>
        <taxon>Bacteria</taxon>
        <taxon>Pseudomonadati</taxon>
        <taxon>Pseudomonadota</taxon>
        <taxon>Alphaproteobacteria</taxon>
        <taxon>Rickettsiales</taxon>
        <taxon>Rickettsiaceae</taxon>
        <taxon>Rickettsieae</taxon>
        <taxon>Rickettsia</taxon>
        <taxon>belli group</taxon>
    </lineage>
</organism>
<evidence type="ECO:0000313" key="3">
    <source>
        <dbReference type="Proteomes" id="UP000033661"/>
    </source>
</evidence>
<accession>A0A0F3QA55</accession>
<evidence type="ECO:0000259" key="1">
    <source>
        <dbReference type="SMART" id="SM00966"/>
    </source>
</evidence>
<dbReference type="NCBIfam" id="TIGR01439">
    <property type="entry name" value="lp_hng_hel_AbrB"/>
    <property type="match status" value="1"/>
</dbReference>
<dbReference type="SUPFAM" id="SSF89447">
    <property type="entry name" value="AbrB/MazE/MraZ-like"/>
    <property type="match status" value="1"/>
</dbReference>
<proteinExistence type="predicted"/>
<gene>
    <name evidence="2" type="ORF">RBEAN4_0011</name>
</gene>
<comment type="caution">
    <text evidence="2">The sequence shown here is derived from an EMBL/GenBank/DDBJ whole genome shotgun (WGS) entry which is preliminary data.</text>
</comment>
<protein>
    <submittedName>
        <fullName evidence="2">Transcriptional regulator, AbrB family domain protein</fullName>
    </submittedName>
</protein>
<evidence type="ECO:0000313" key="2">
    <source>
        <dbReference type="EMBL" id="KJV89046.1"/>
    </source>
</evidence>
<feature type="domain" description="SpoVT-AbrB" evidence="1">
    <location>
        <begin position="15"/>
        <end position="60"/>
    </location>
</feature>
<dbReference type="AlphaFoldDB" id="A0A0F3QA55"/>
<dbReference type="RefSeq" id="WP_011476834.1">
    <property type="nucleotide sequence ID" value="NZ_LAOI01000001.1"/>
</dbReference>
<dbReference type="Proteomes" id="UP000033661">
    <property type="component" value="Unassembled WGS sequence"/>
</dbReference>